<dbReference type="Pfam" id="PF13405">
    <property type="entry name" value="EF-hand_6"/>
    <property type="match status" value="1"/>
</dbReference>
<dbReference type="Proteomes" id="UP001417504">
    <property type="component" value="Unassembled WGS sequence"/>
</dbReference>
<protein>
    <recommendedName>
        <fullName evidence="2">EF-hand domain-containing protein</fullName>
    </recommendedName>
</protein>
<dbReference type="Pfam" id="PF13202">
    <property type="entry name" value="EF-hand_5"/>
    <property type="match status" value="1"/>
</dbReference>
<proteinExistence type="predicted"/>
<dbReference type="InterPro" id="IPR018247">
    <property type="entry name" value="EF_Hand_1_Ca_BS"/>
</dbReference>
<accession>A0AAP0I5T5</accession>
<sequence>MPMMNRMMITNKEVEAITEGDFKKWLMGFDRNNDGLISKSELREALRSSNHSRVRFAWLKGRLGMHAADLNHDGFIDDSETRALAEYAREHWGFRIIIVN</sequence>
<keyword evidence="4" id="KW-1185">Reference proteome</keyword>
<name>A0AAP0I5T5_9MAGN</name>
<dbReference type="AlphaFoldDB" id="A0AAP0I5T5"/>
<keyword evidence="1" id="KW-0106">Calcium</keyword>
<dbReference type="PROSITE" id="PS00018">
    <property type="entry name" value="EF_HAND_1"/>
    <property type="match status" value="1"/>
</dbReference>
<dbReference type="GO" id="GO:0005509">
    <property type="term" value="F:calcium ion binding"/>
    <property type="evidence" value="ECO:0007669"/>
    <property type="project" value="InterPro"/>
</dbReference>
<reference evidence="3 4" key="1">
    <citation type="submission" date="2024-01" db="EMBL/GenBank/DDBJ databases">
        <title>Genome assemblies of Stephania.</title>
        <authorList>
            <person name="Yang L."/>
        </authorList>
    </citation>
    <scope>NUCLEOTIDE SEQUENCE [LARGE SCALE GENOMIC DNA]</scope>
    <source>
        <strain evidence="3">QJT</strain>
        <tissue evidence="3">Leaf</tissue>
    </source>
</reference>
<dbReference type="SUPFAM" id="SSF47473">
    <property type="entry name" value="EF-hand"/>
    <property type="match status" value="1"/>
</dbReference>
<gene>
    <name evidence="3" type="ORF">Sjap_017243</name>
</gene>
<dbReference type="EMBL" id="JBBNAE010000007">
    <property type="protein sequence ID" value="KAK9109183.1"/>
    <property type="molecule type" value="Genomic_DNA"/>
</dbReference>
<dbReference type="PROSITE" id="PS50222">
    <property type="entry name" value="EF_HAND_2"/>
    <property type="match status" value="1"/>
</dbReference>
<evidence type="ECO:0000259" key="2">
    <source>
        <dbReference type="PROSITE" id="PS50222"/>
    </source>
</evidence>
<dbReference type="InterPro" id="IPR002048">
    <property type="entry name" value="EF_hand_dom"/>
</dbReference>
<evidence type="ECO:0000256" key="1">
    <source>
        <dbReference type="ARBA" id="ARBA00022837"/>
    </source>
</evidence>
<evidence type="ECO:0000313" key="3">
    <source>
        <dbReference type="EMBL" id="KAK9109183.1"/>
    </source>
</evidence>
<dbReference type="InterPro" id="IPR011992">
    <property type="entry name" value="EF-hand-dom_pair"/>
</dbReference>
<comment type="caution">
    <text evidence="3">The sequence shown here is derived from an EMBL/GenBank/DDBJ whole genome shotgun (WGS) entry which is preliminary data.</text>
</comment>
<dbReference type="SMART" id="SM00054">
    <property type="entry name" value="EFh"/>
    <property type="match status" value="1"/>
</dbReference>
<organism evidence="3 4">
    <name type="scientific">Stephania japonica</name>
    <dbReference type="NCBI Taxonomy" id="461633"/>
    <lineage>
        <taxon>Eukaryota</taxon>
        <taxon>Viridiplantae</taxon>
        <taxon>Streptophyta</taxon>
        <taxon>Embryophyta</taxon>
        <taxon>Tracheophyta</taxon>
        <taxon>Spermatophyta</taxon>
        <taxon>Magnoliopsida</taxon>
        <taxon>Ranunculales</taxon>
        <taxon>Menispermaceae</taxon>
        <taxon>Menispermoideae</taxon>
        <taxon>Cissampelideae</taxon>
        <taxon>Stephania</taxon>
    </lineage>
</organism>
<dbReference type="Gene3D" id="1.10.238.10">
    <property type="entry name" value="EF-hand"/>
    <property type="match status" value="1"/>
</dbReference>
<evidence type="ECO:0000313" key="4">
    <source>
        <dbReference type="Proteomes" id="UP001417504"/>
    </source>
</evidence>
<feature type="domain" description="EF-hand" evidence="2">
    <location>
        <begin position="17"/>
        <end position="52"/>
    </location>
</feature>